<dbReference type="Proteomes" id="UP000635828">
    <property type="component" value="Unassembled WGS sequence"/>
</dbReference>
<name>A0ABR7FPW4_9FIRM</name>
<dbReference type="EMBL" id="JACOOS010000005">
    <property type="protein sequence ID" value="MBC5677249.1"/>
    <property type="molecule type" value="Genomic_DNA"/>
</dbReference>
<dbReference type="InterPro" id="IPR007169">
    <property type="entry name" value="RemA-like"/>
</dbReference>
<keyword evidence="2" id="KW-1185">Reference proteome</keyword>
<comment type="caution">
    <text evidence="1">The sequence shown here is derived from an EMBL/GenBank/DDBJ whole genome shotgun (WGS) entry which is preliminary data.</text>
</comment>
<reference evidence="1 2" key="1">
    <citation type="submission" date="2020-08" db="EMBL/GenBank/DDBJ databases">
        <title>Genome public.</title>
        <authorList>
            <person name="Liu C."/>
            <person name="Sun Q."/>
        </authorList>
    </citation>
    <scope>NUCLEOTIDE SEQUENCE [LARGE SCALE GENOMIC DNA]</scope>
    <source>
        <strain evidence="1 2">NSJ-7</strain>
    </source>
</reference>
<sequence length="86" mass="9777">MQLNVCKGVYVSLNNVDFICAATESRPLKRVIEGRERDEALYKFCNGRAVKSYIFLKSGRVLCSDVTPDTLKKRIEKNMMEKGEAT</sequence>
<protein>
    <submittedName>
        <fullName evidence="1">DUF370 domain-containing protein</fullName>
    </submittedName>
</protein>
<evidence type="ECO:0000313" key="1">
    <source>
        <dbReference type="EMBL" id="MBC5677249.1"/>
    </source>
</evidence>
<evidence type="ECO:0000313" key="2">
    <source>
        <dbReference type="Proteomes" id="UP000635828"/>
    </source>
</evidence>
<organism evidence="1 2">
    <name type="scientific">Anaerostipes hominis</name>
    <name type="common">ex Liu et al. 2021</name>
    <dbReference type="NCBI Taxonomy" id="2763018"/>
    <lineage>
        <taxon>Bacteria</taxon>
        <taxon>Bacillati</taxon>
        <taxon>Bacillota</taxon>
        <taxon>Clostridia</taxon>
        <taxon>Lachnospirales</taxon>
        <taxon>Lachnospiraceae</taxon>
        <taxon>Anaerostipes</taxon>
    </lineage>
</organism>
<dbReference type="Pfam" id="PF04025">
    <property type="entry name" value="RemA-like"/>
    <property type="match status" value="1"/>
</dbReference>
<proteinExistence type="predicted"/>
<accession>A0ABR7FPW4</accession>
<gene>
    <name evidence="1" type="ORF">H8S22_06385</name>
</gene>
<dbReference type="RefSeq" id="WP_024727419.1">
    <property type="nucleotide sequence ID" value="NZ_JACOOS010000005.1"/>
</dbReference>